<evidence type="ECO:0000256" key="5">
    <source>
        <dbReference type="SAM" id="Phobius"/>
    </source>
</evidence>
<evidence type="ECO:0000256" key="1">
    <source>
        <dbReference type="ARBA" id="ARBA00004141"/>
    </source>
</evidence>
<accession>A0A7G9YF47</accession>
<dbReference type="Gene3D" id="2.40.50.140">
    <property type="entry name" value="Nucleic acid-binding proteins"/>
    <property type="match status" value="1"/>
</dbReference>
<evidence type="ECO:0000256" key="3">
    <source>
        <dbReference type="ARBA" id="ARBA00022989"/>
    </source>
</evidence>
<evidence type="ECO:0000256" key="2">
    <source>
        <dbReference type="ARBA" id="ARBA00022692"/>
    </source>
</evidence>
<feature type="domain" description="NfeD-like C-terminal" evidence="6">
    <location>
        <begin position="90"/>
        <end position="149"/>
    </location>
</feature>
<feature type="transmembrane region" description="Helical" evidence="5">
    <location>
        <begin position="41"/>
        <end position="72"/>
    </location>
</feature>
<sequence length="151" mass="16506">MIELLDSWLWAAFVVVGLLMILLELFIGVETGFDLVMLGSALILGSLLTSFADSWLVTVICVSAFCMLYVGIGRKYIRAKMKVGDTKTNVDAIIGRGGVVKSSIGKNASGLVRIGNEDWRARSEENTYIEEGDMITVIDVDGVTLIVKREE</sequence>
<dbReference type="PANTHER" id="PTHR33507">
    <property type="entry name" value="INNER MEMBRANE PROTEIN YBBJ"/>
    <property type="match status" value="1"/>
</dbReference>
<dbReference type="Pfam" id="PF01957">
    <property type="entry name" value="NfeD"/>
    <property type="match status" value="1"/>
</dbReference>
<dbReference type="InterPro" id="IPR052165">
    <property type="entry name" value="Membrane_assoc_protease"/>
</dbReference>
<evidence type="ECO:0000313" key="7">
    <source>
        <dbReference type="EMBL" id="QNO46631.1"/>
    </source>
</evidence>
<dbReference type="InterPro" id="IPR002810">
    <property type="entry name" value="NfeD-like_C"/>
</dbReference>
<comment type="subcellular location">
    <subcellularLocation>
        <location evidence="1">Membrane</location>
        <topology evidence="1">Multi-pass membrane protein</topology>
    </subcellularLocation>
</comment>
<name>A0A7G9YF47_9EURY</name>
<dbReference type="GO" id="GO:0005886">
    <property type="term" value="C:plasma membrane"/>
    <property type="evidence" value="ECO:0007669"/>
    <property type="project" value="TreeGrafter"/>
</dbReference>
<dbReference type="AlphaFoldDB" id="A0A7G9YF47"/>
<evidence type="ECO:0000259" key="6">
    <source>
        <dbReference type="Pfam" id="PF01957"/>
    </source>
</evidence>
<gene>
    <name evidence="7" type="ORF">OEAKOMNL_00033</name>
</gene>
<dbReference type="InterPro" id="IPR012340">
    <property type="entry name" value="NA-bd_OB-fold"/>
</dbReference>
<proteinExistence type="predicted"/>
<protein>
    <recommendedName>
        <fullName evidence="6">NfeD-like C-terminal domain-containing protein</fullName>
    </recommendedName>
</protein>
<reference evidence="7" key="1">
    <citation type="submission" date="2020-06" db="EMBL/GenBank/DDBJ databases">
        <title>Unique genomic features of the anaerobic methanotrophic archaea.</title>
        <authorList>
            <person name="Chadwick G.L."/>
            <person name="Skennerton C.T."/>
            <person name="Laso-Perez R."/>
            <person name="Leu A.O."/>
            <person name="Speth D.R."/>
            <person name="Yu H."/>
            <person name="Morgan-Lang C."/>
            <person name="Hatzenpichler R."/>
            <person name="Goudeau D."/>
            <person name="Malmstrom R."/>
            <person name="Brazelton W.J."/>
            <person name="Woyke T."/>
            <person name="Hallam S.J."/>
            <person name="Tyson G.W."/>
            <person name="Wegener G."/>
            <person name="Boetius A."/>
            <person name="Orphan V."/>
        </authorList>
    </citation>
    <scope>NUCLEOTIDE SEQUENCE</scope>
</reference>
<keyword evidence="3 5" id="KW-1133">Transmembrane helix</keyword>
<keyword evidence="2 5" id="KW-0812">Transmembrane</keyword>
<feature type="transmembrane region" description="Helical" evidence="5">
    <location>
        <begin position="7"/>
        <end position="29"/>
    </location>
</feature>
<organism evidence="7">
    <name type="scientific">Candidatus Methanogaster sp. ANME-2c ERB4</name>
    <dbReference type="NCBI Taxonomy" id="2759911"/>
    <lineage>
        <taxon>Archaea</taxon>
        <taxon>Methanobacteriati</taxon>
        <taxon>Methanobacteriota</taxon>
        <taxon>Stenosarchaea group</taxon>
        <taxon>Methanomicrobia</taxon>
        <taxon>Methanosarcinales</taxon>
        <taxon>ANME-2 cluster</taxon>
        <taxon>Candidatus Methanogasteraceae</taxon>
        <taxon>Candidatus Methanogaster</taxon>
    </lineage>
</organism>
<dbReference type="SUPFAM" id="SSF141322">
    <property type="entry name" value="NfeD domain-like"/>
    <property type="match status" value="1"/>
</dbReference>
<dbReference type="PANTHER" id="PTHR33507:SF3">
    <property type="entry name" value="INNER MEMBRANE PROTEIN YBBJ"/>
    <property type="match status" value="1"/>
</dbReference>
<keyword evidence="4 5" id="KW-0472">Membrane</keyword>
<evidence type="ECO:0000256" key="4">
    <source>
        <dbReference type="ARBA" id="ARBA00023136"/>
    </source>
</evidence>
<dbReference type="EMBL" id="MT631211">
    <property type="protein sequence ID" value="QNO46631.1"/>
    <property type="molecule type" value="Genomic_DNA"/>
</dbReference>